<dbReference type="KEGG" id="bih:BIP78_0124"/>
<dbReference type="Gene3D" id="3.20.20.70">
    <property type="entry name" value="Aldolase class I"/>
    <property type="match status" value="1"/>
</dbReference>
<dbReference type="InterPro" id="IPR023885">
    <property type="entry name" value="4Fe4S-binding_SPASM_dom"/>
</dbReference>
<evidence type="ECO:0000256" key="6">
    <source>
        <dbReference type="ARBA" id="ARBA00023014"/>
    </source>
</evidence>
<dbReference type="EMBL" id="CP034928">
    <property type="protein sequence ID" value="QAA75892.1"/>
    <property type="molecule type" value="Genomic_DNA"/>
</dbReference>
<reference evidence="10" key="1">
    <citation type="submission" date="2018-12" db="EMBL/GenBank/DDBJ databases">
        <title>Complete genome sequence of an uncultured bacterium of the candidate phylum Bipolaricaulota.</title>
        <authorList>
            <person name="Kadnikov V.V."/>
            <person name="Mardanov A.V."/>
            <person name="Beletsky A.V."/>
            <person name="Frank Y.A."/>
            <person name="Karnachuk O.V."/>
            <person name="Ravin N.V."/>
        </authorList>
    </citation>
    <scope>NUCLEOTIDE SEQUENCE [LARGE SCALE GENOMIC DNA]</scope>
</reference>
<organism evidence="9 10">
    <name type="scientific">Bipolaricaulis sibiricus</name>
    <dbReference type="NCBI Taxonomy" id="2501609"/>
    <lineage>
        <taxon>Bacteria</taxon>
        <taxon>Candidatus Bipolaricaulota</taxon>
        <taxon>Candidatus Bipolaricaulia</taxon>
        <taxon>Candidatus Bipolaricaulales</taxon>
        <taxon>Candidatus Bipolaricaulaceae</taxon>
        <taxon>Candidatus Bipolaricaulis</taxon>
    </lineage>
</organism>
<evidence type="ECO:0000313" key="9">
    <source>
        <dbReference type="EMBL" id="QAA75892.1"/>
    </source>
</evidence>
<keyword evidence="3" id="KW-0949">S-adenosyl-L-methionine</keyword>
<dbReference type="SFLD" id="SFLDG01067">
    <property type="entry name" value="SPASM/twitch_domain_containing"/>
    <property type="match status" value="1"/>
</dbReference>
<evidence type="ECO:0000313" key="10">
    <source>
        <dbReference type="Proteomes" id="UP000287233"/>
    </source>
</evidence>
<dbReference type="InterPro" id="IPR058240">
    <property type="entry name" value="rSAM_sf"/>
</dbReference>
<evidence type="ECO:0000256" key="1">
    <source>
        <dbReference type="ARBA" id="ARBA00001966"/>
    </source>
</evidence>
<dbReference type="AlphaFoldDB" id="A0A410FSD1"/>
<dbReference type="SMART" id="SM00729">
    <property type="entry name" value="Elp3"/>
    <property type="match status" value="1"/>
</dbReference>
<dbReference type="Pfam" id="PF04055">
    <property type="entry name" value="Radical_SAM"/>
    <property type="match status" value="1"/>
</dbReference>
<dbReference type="InterPro" id="IPR000385">
    <property type="entry name" value="MoaA_NifB_PqqE_Fe-S-bd_CS"/>
</dbReference>
<accession>A0A410FSD1</accession>
<comment type="cofactor">
    <cofactor evidence="1">
        <name>[4Fe-4S] cluster</name>
        <dbReference type="ChEBI" id="CHEBI:49883"/>
    </cofactor>
</comment>
<comment type="similarity">
    <text evidence="7">Belongs to the radical SAM superfamily. Anaerobic sulfatase-maturating enzyme family.</text>
</comment>
<dbReference type="GO" id="GO:0032324">
    <property type="term" value="P:molybdopterin cofactor biosynthetic process"/>
    <property type="evidence" value="ECO:0007669"/>
    <property type="project" value="UniProtKB-ARBA"/>
</dbReference>
<feature type="domain" description="Radical SAM core" evidence="8">
    <location>
        <begin position="91"/>
        <end position="326"/>
    </location>
</feature>
<dbReference type="CDD" id="cd01335">
    <property type="entry name" value="Radical_SAM"/>
    <property type="match status" value="1"/>
</dbReference>
<name>A0A410FSD1_BIPS1</name>
<sequence length="443" mass="49360">MRDPLKGVELTLSRYVLTAELPNGDLRVLSTLWSSVVDLDHRHQQLLRGETYASTSEEQEHLDTLKGLGILVDKSVDEAAVAVEELKRRKRAGSVTMTYCVTSRCNFNCVYCVQEGKYGPETEMPPEIRRRAVDFSIEMLEHQGGDSLDVLFYGGEPLLNYDGMLDMMFQLHRQSRTVGVKELSFGVVTNGSLLSPARLEVLRSLGLGHMQITVDGLPDTHNARRRTNNGSWGKVWETILTASSQGIHTTVNVVVDSQNVGELSALLDVADRITSARPDLKTHLVWIFGMLIPTRPAFARCHQVLFGKEPEIFAKIMDTYLIAMKRGWRVLHPLVQAVDSRESHRSFAIAPNGKVYKCFGVIGLHEYAIGDIGQPVGEVDTAGQLFADRDAWDSDCLTCSIFPLCRGGCQAIASLEHDGEFGHKLCERDFRIANFQRVLPGLF</sequence>
<evidence type="ECO:0000256" key="5">
    <source>
        <dbReference type="ARBA" id="ARBA00023004"/>
    </source>
</evidence>
<dbReference type="GO" id="GO:0046872">
    <property type="term" value="F:metal ion binding"/>
    <property type="evidence" value="ECO:0007669"/>
    <property type="project" value="UniProtKB-KW"/>
</dbReference>
<dbReference type="NCBIfam" id="TIGR04085">
    <property type="entry name" value="rSAM_more_4Fe4S"/>
    <property type="match status" value="1"/>
</dbReference>
<protein>
    <recommendedName>
        <fullName evidence="8">Radical SAM core domain-containing protein</fullName>
    </recommendedName>
</protein>
<gene>
    <name evidence="9" type="ORF">BIP78_0124</name>
</gene>
<dbReference type="SFLD" id="SFLDS00029">
    <property type="entry name" value="Radical_SAM"/>
    <property type="match status" value="1"/>
</dbReference>
<dbReference type="InterPro" id="IPR013785">
    <property type="entry name" value="Aldolase_TIM"/>
</dbReference>
<keyword evidence="4" id="KW-0479">Metal-binding</keyword>
<dbReference type="PANTHER" id="PTHR43273:SF3">
    <property type="entry name" value="ANAEROBIC SULFATASE-MATURATING ENZYME HOMOLOG ASLB-RELATED"/>
    <property type="match status" value="1"/>
</dbReference>
<keyword evidence="5" id="KW-0408">Iron</keyword>
<evidence type="ECO:0000256" key="2">
    <source>
        <dbReference type="ARBA" id="ARBA00022485"/>
    </source>
</evidence>
<evidence type="ECO:0000256" key="3">
    <source>
        <dbReference type="ARBA" id="ARBA00022691"/>
    </source>
</evidence>
<dbReference type="Proteomes" id="UP000287233">
    <property type="component" value="Chromosome"/>
</dbReference>
<keyword evidence="2" id="KW-0004">4Fe-4S</keyword>
<dbReference type="PANTHER" id="PTHR43273">
    <property type="entry name" value="ANAEROBIC SULFATASE-MATURATING ENZYME HOMOLOG ASLB-RELATED"/>
    <property type="match status" value="1"/>
</dbReference>
<dbReference type="GO" id="GO:0016491">
    <property type="term" value="F:oxidoreductase activity"/>
    <property type="evidence" value="ECO:0007669"/>
    <property type="project" value="InterPro"/>
</dbReference>
<dbReference type="UniPathway" id="UPA00782"/>
<dbReference type="PROSITE" id="PS51918">
    <property type="entry name" value="RADICAL_SAM"/>
    <property type="match status" value="1"/>
</dbReference>
<dbReference type="InterPro" id="IPR007197">
    <property type="entry name" value="rSAM"/>
</dbReference>
<dbReference type="PROSITE" id="PS01305">
    <property type="entry name" value="MOAA_NIFB_PQQE"/>
    <property type="match status" value="1"/>
</dbReference>
<dbReference type="GO" id="GO:0051539">
    <property type="term" value="F:4 iron, 4 sulfur cluster binding"/>
    <property type="evidence" value="ECO:0007669"/>
    <property type="project" value="UniProtKB-KW"/>
</dbReference>
<dbReference type="InterPro" id="IPR006638">
    <property type="entry name" value="Elp3/MiaA/NifB-like_rSAM"/>
</dbReference>
<evidence type="ECO:0000256" key="7">
    <source>
        <dbReference type="ARBA" id="ARBA00023601"/>
    </source>
</evidence>
<evidence type="ECO:0000256" key="4">
    <source>
        <dbReference type="ARBA" id="ARBA00022723"/>
    </source>
</evidence>
<dbReference type="InterPro" id="IPR023867">
    <property type="entry name" value="Sulphatase_maturase_rSAM"/>
</dbReference>
<dbReference type="SUPFAM" id="SSF102114">
    <property type="entry name" value="Radical SAM enzymes"/>
    <property type="match status" value="1"/>
</dbReference>
<keyword evidence="6" id="KW-0411">Iron-sulfur</keyword>
<proteinExistence type="inferred from homology"/>
<evidence type="ECO:0000259" key="8">
    <source>
        <dbReference type="PROSITE" id="PS51918"/>
    </source>
</evidence>